<keyword evidence="6 10" id="KW-0479">Metal-binding</keyword>
<dbReference type="InterPro" id="IPR022892">
    <property type="entry name" value="RNaseHI"/>
</dbReference>
<evidence type="ECO:0000313" key="13">
    <source>
        <dbReference type="Proteomes" id="UP001220478"/>
    </source>
</evidence>
<dbReference type="InterPro" id="IPR002156">
    <property type="entry name" value="RNaseH_domain"/>
</dbReference>
<sequence length="158" mass="17744">MSAEPAKDNILRIYTDGACSGNPGVGGWAAVLIYQGHEKEISGVAADTTNNRMEVTAVIRALECINRPIKVIVHSDSSYVVNAFNSGWIRSWKANNWVNSAKKAVSNQDLWKRLAELVEKYDVTFVKVKGHADDYYNNRCDVLAVKEWQTYKRLHPSD</sequence>
<feature type="binding site" evidence="10">
    <location>
        <position position="141"/>
    </location>
    <ligand>
        <name>Mg(2+)</name>
        <dbReference type="ChEBI" id="CHEBI:18420"/>
        <label>2</label>
    </ligand>
</feature>
<dbReference type="PANTHER" id="PTHR10642:SF26">
    <property type="entry name" value="RIBONUCLEASE H1"/>
    <property type="match status" value="1"/>
</dbReference>
<dbReference type="Gene3D" id="3.30.420.10">
    <property type="entry name" value="Ribonuclease H-like superfamily/Ribonuclease H"/>
    <property type="match status" value="1"/>
</dbReference>
<keyword evidence="13" id="KW-1185">Reference proteome</keyword>
<comment type="cofactor">
    <cofactor evidence="10">
        <name>Mg(2+)</name>
        <dbReference type="ChEBI" id="CHEBI:18420"/>
    </cofactor>
    <text evidence="10">Binds 1 Mg(2+) ion per subunit. May bind a second metal ion at a regulatory site, or after substrate binding.</text>
</comment>
<dbReference type="EC" id="3.1.26.4" evidence="4 10"/>
<name>A0ABY8C822_9FIRM</name>
<dbReference type="InterPro" id="IPR036397">
    <property type="entry name" value="RNaseH_sf"/>
</dbReference>
<keyword evidence="7 10" id="KW-0255">Endonuclease</keyword>
<comment type="subcellular location">
    <subcellularLocation>
        <location evidence="10">Cytoplasm</location>
    </subcellularLocation>
</comment>
<dbReference type="RefSeq" id="WP_315570681.1">
    <property type="nucleotide sequence ID" value="NZ_CP118866.1"/>
</dbReference>
<evidence type="ECO:0000256" key="1">
    <source>
        <dbReference type="ARBA" id="ARBA00000077"/>
    </source>
</evidence>
<accession>A0ABY8C822</accession>
<evidence type="ECO:0000256" key="8">
    <source>
        <dbReference type="ARBA" id="ARBA00022801"/>
    </source>
</evidence>
<dbReference type="CDD" id="cd09278">
    <property type="entry name" value="RNase_HI_prokaryote_like"/>
    <property type="match status" value="1"/>
</dbReference>
<keyword evidence="5 10" id="KW-0540">Nuclease</keyword>
<dbReference type="EMBL" id="CP118868">
    <property type="protein sequence ID" value="WEG35235.1"/>
    <property type="molecule type" value="Genomic_DNA"/>
</dbReference>
<feature type="domain" description="RNase H type-1" evidence="11">
    <location>
        <begin position="7"/>
        <end position="149"/>
    </location>
</feature>
<dbReference type="PANTHER" id="PTHR10642">
    <property type="entry name" value="RIBONUCLEASE H1"/>
    <property type="match status" value="1"/>
</dbReference>
<comment type="catalytic activity">
    <reaction evidence="1 10">
        <text>Endonucleolytic cleavage to 5'-phosphomonoester.</text>
        <dbReference type="EC" id="3.1.26.4"/>
    </reaction>
</comment>
<comment type="subunit">
    <text evidence="3 10">Monomer.</text>
</comment>
<feature type="binding site" evidence="10">
    <location>
        <position position="76"/>
    </location>
    <ligand>
        <name>Mg(2+)</name>
        <dbReference type="ChEBI" id="CHEBI:18420"/>
        <label>1</label>
    </ligand>
</feature>
<dbReference type="PROSITE" id="PS50879">
    <property type="entry name" value="RNASE_H_1"/>
    <property type="match status" value="1"/>
</dbReference>
<dbReference type="SUPFAM" id="SSF53098">
    <property type="entry name" value="Ribonuclease H-like"/>
    <property type="match status" value="1"/>
</dbReference>
<evidence type="ECO:0000256" key="6">
    <source>
        <dbReference type="ARBA" id="ARBA00022723"/>
    </source>
</evidence>
<keyword evidence="10" id="KW-0963">Cytoplasm</keyword>
<dbReference type="Proteomes" id="UP001220478">
    <property type="component" value="Chromosome"/>
</dbReference>
<evidence type="ECO:0000256" key="4">
    <source>
        <dbReference type="ARBA" id="ARBA00012180"/>
    </source>
</evidence>
<evidence type="ECO:0000256" key="9">
    <source>
        <dbReference type="ARBA" id="ARBA00022842"/>
    </source>
</evidence>
<feature type="binding site" evidence="10">
    <location>
        <position position="54"/>
    </location>
    <ligand>
        <name>Mg(2+)</name>
        <dbReference type="ChEBI" id="CHEBI:18420"/>
        <label>1</label>
    </ligand>
</feature>
<protein>
    <recommendedName>
        <fullName evidence="4 10">Ribonuclease H</fullName>
        <shortName evidence="10">RNase H</shortName>
        <ecNumber evidence="4 10">3.1.26.4</ecNumber>
    </recommendedName>
</protein>
<evidence type="ECO:0000313" key="12">
    <source>
        <dbReference type="EMBL" id="WEG35235.1"/>
    </source>
</evidence>
<keyword evidence="8 10" id="KW-0378">Hydrolase</keyword>
<comment type="similarity">
    <text evidence="2 10">Belongs to the RNase H family.</text>
</comment>
<evidence type="ECO:0000256" key="2">
    <source>
        <dbReference type="ARBA" id="ARBA00005300"/>
    </source>
</evidence>
<dbReference type="GO" id="GO:0004523">
    <property type="term" value="F:RNA-DNA hybrid ribonuclease activity"/>
    <property type="evidence" value="ECO:0007669"/>
    <property type="project" value="UniProtKB-EC"/>
</dbReference>
<feature type="binding site" evidence="10">
    <location>
        <position position="16"/>
    </location>
    <ligand>
        <name>Mg(2+)</name>
        <dbReference type="ChEBI" id="CHEBI:18420"/>
        <label>2</label>
    </ligand>
</feature>
<evidence type="ECO:0000259" key="11">
    <source>
        <dbReference type="PROSITE" id="PS50879"/>
    </source>
</evidence>
<reference evidence="12 13" key="1">
    <citation type="submission" date="2023-02" db="EMBL/GenBank/DDBJ databases">
        <title>Novel Oscillospiraceae bacterial genomes.</title>
        <authorList>
            <person name="Srinivasan S."/>
            <person name="Austin M.N."/>
            <person name="Fiedler T.L."/>
            <person name="Strenk S.M."/>
            <person name="Agnew K.J."/>
            <person name="Nagana Gowda G.A."/>
            <person name="Raftery D."/>
            <person name="Beamer M.A."/>
            <person name="Achilles S.L."/>
            <person name="Wiesenfeld H.C."/>
            <person name="Fredricks D.N."/>
            <person name="Hillier S.L."/>
        </authorList>
    </citation>
    <scope>NUCLEOTIDE SEQUENCE [LARGE SCALE GENOMIC DNA]</scope>
    <source>
        <strain evidence="12 13">CHIC02 1186E3-8</strain>
    </source>
</reference>
<comment type="function">
    <text evidence="10">Endonuclease that specifically degrades the RNA of RNA-DNA hybrids.</text>
</comment>
<gene>
    <name evidence="10 12" type="primary">rnhA</name>
    <name evidence="12" type="ORF">PYS61_04695</name>
</gene>
<dbReference type="NCBIfam" id="NF001236">
    <property type="entry name" value="PRK00203.1"/>
    <property type="match status" value="1"/>
</dbReference>
<dbReference type="InterPro" id="IPR012337">
    <property type="entry name" value="RNaseH-like_sf"/>
</dbReference>
<dbReference type="InterPro" id="IPR050092">
    <property type="entry name" value="RNase_H"/>
</dbReference>
<keyword evidence="9 10" id="KW-0460">Magnesium</keyword>
<evidence type="ECO:0000256" key="3">
    <source>
        <dbReference type="ARBA" id="ARBA00011245"/>
    </source>
</evidence>
<proteinExistence type="inferred from homology"/>
<dbReference type="Pfam" id="PF00075">
    <property type="entry name" value="RNase_H"/>
    <property type="match status" value="1"/>
</dbReference>
<evidence type="ECO:0000256" key="10">
    <source>
        <dbReference type="HAMAP-Rule" id="MF_00042"/>
    </source>
</evidence>
<feature type="binding site" evidence="10">
    <location>
        <position position="16"/>
    </location>
    <ligand>
        <name>Mg(2+)</name>
        <dbReference type="ChEBI" id="CHEBI:18420"/>
        <label>1</label>
    </ligand>
</feature>
<evidence type="ECO:0000256" key="7">
    <source>
        <dbReference type="ARBA" id="ARBA00022759"/>
    </source>
</evidence>
<organism evidence="12 13">
    <name type="scientific">Amygdalobacter indicium</name>
    <dbReference type="NCBI Taxonomy" id="3029272"/>
    <lineage>
        <taxon>Bacteria</taxon>
        <taxon>Bacillati</taxon>
        <taxon>Bacillota</taxon>
        <taxon>Clostridia</taxon>
        <taxon>Eubacteriales</taxon>
        <taxon>Oscillospiraceae</taxon>
        <taxon>Amygdalobacter</taxon>
    </lineage>
</organism>
<dbReference type="HAMAP" id="MF_00042">
    <property type="entry name" value="RNase_H"/>
    <property type="match status" value="1"/>
</dbReference>
<evidence type="ECO:0000256" key="5">
    <source>
        <dbReference type="ARBA" id="ARBA00022722"/>
    </source>
</evidence>